<dbReference type="CDD" id="cd00093">
    <property type="entry name" value="HTH_XRE"/>
    <property type="match status" value="1"/>
</dbReference>
<evidence type="ECO:0000259" key="5">
    <source>
        <dbReference type="Pfam" id="PF08279"/>
    </source>
</evidence>
<feature type="compositionally biased region" description="Low complexity" evidence="4">
    <location>
        <begin position="48"/>
        <end position="61"/>
    </location>
</feature>
<protein>
    <submittedName>
        <fullName evidence="6">HTH domain-containing protein</fullName>
    </submittedName>
</protein>
<dbReference type="InterPro" id="IPR018356">
    <property type="entry name" value="Tscrpt_reg_HTH_DeoR_CS"/>
</dbReference>
<keyword evidence="1" id="KW-0805">Transcription regulation</keyword>
<reference evidence="6" key="1">
    <citation type="submission" date="2022-12" db="EMBL/GenBank/DDBJ databases">
        <authorList>
            <person name="Ruckert C."/>
            <person name="Busche T."/>
            <person name="Kalinowski J."/>
            <person name="Wittmann C."/>
        </authorList>
    </citation>
    <scope>NUCLEOTIDE SEQUENCE</scope>
    <source>
        <strain evidence="6">DSM 40467</strain>
    </source>
</reference>
<gene>
    <name evidence="6" type="ORF">STRCI_001295</name>
</gene>
<name>A0ABY7KR34_9ACTN</name>
<dbReference type="InterPro" id="IPR036388">
    <property type="entry name" value="WH-like_DNA-bd_sf"/>
</dbReference>
<dbReference type="InterPro" id="IPR001387">
    <property type="entry name" value="Cro/C1-type_HTH"/>
</dbReference>
<evidence type="ECO:0000256" key="2">
    <source>
        <dbReference type="ARBA" id="ARBA00023125"/>
    </source>
</evidence>
<sequence>MPAPLTITARRAMVEELMRQEPGISARKIAARLGVSKDTIRRDLAEIETAQRQPTPEQQAPQPEPEPDAPAAETDHAPRDPLDEPLRKWLTPEARADLALLQETGHSPGYALRRALEVLADTYRGAWDRGLYPRGTAPEITSISVRTNTLKGPTP</sequence>
<dbReference type="Pfam" id="PF08279">
    <property type="entry name" value="HTH_11"/>
    <property type="match status" value="1"/>
</dbReference>
<feature type="region of interest" description="Disordered" evidence="4">
    <location>
        <begin position="41"/>
        <end position="90"/>
    </location>
</feature>
<evidence type="ECO:0000256" key="1">
    <source>
        <dbReference type="ARBA" id="ARBA00023015"/>
    </source>
</evidence>
<dbReference type="Gene3D" id="1.10.10.10">
    <property type="entry name" value="Winged helix-like DNA-binding domain superfamily/Winged helix DNA-binding domain"/>
    <property type="match status" value="1"/>
</dbReference>
<dbReference type="EMBL" id="CP114413">
    <property type="protein sequence ID" value="WAZ27031.1"/>
    <property type="molecule type" value="Genomic_DNA"/>
</dbReference>
<proteinExistence type="predicted"/>
<keyword evidence="3" id="KW-0804">Transcription</keyword>
<accession>A0ABY7KR34</accession>
<evidence type="ECO:0000313" key="7">
    <source>
        <dbReference type="Proteomes" id="UP001164439"/>
    </source>
</evidence>
<dbReference type="Proteomes" id="UP001164439">
    <property type="component" value="Chromosome"/>
</dbReference>
<keyword evidence="7" id="KW-1185">Reference proteome</keyword>
<dbReference type="PROSITE" id="PS00894">
    <property type="entry name" value="HTH_DEOR_1"/>
    <property type="match status" value="1"/>
</dbReference>
<evidence type="ECO:0000313" key="6">
    <source>
        <dbReference type="EMBL" id="WAZ27031.1"/>
    </source>
</evidence>
<dbReference type="InterPro" id="IPR013196">
    <property type="entry name" value="HTH_11"/>
</dbReference>
<dbReference type="RefSeq" id="WP_269664499.1">
    <property type="nucleotide sequence ID" value="NZ_CP114413.1"/>
</dbReference>
<dbReference type="SUPFAM" id="SSF46785">
    <property type="entry name" value="Winged helix' DNA-binding domain"/>
    <property type="match status" value="1"/>
</dbReference>
<feature type="domain" description="Helix-turn-helix type 11" evidence="5">
    <location>
        <begin position="10"/>
        <end position="49"/>
    </location>
</feature>
<organism evidence="6 7">
    <name type="scientific">Streptomyces cinnabarinus</name>
    <dbReference type="NCBI Taxonomy" id="67287"/>
    <lineage>
        <taxon>Bacteria</taxon>
        <taxon>Bacillati</taxon>
        <taxon>Actinomycetota</taxon>
        <taxon>Actinomycetes</taxon>
        <taxon>Kitasatosporales</taxon>
        <taxon>Streptomycetaceae</taxon>
        <taxon>Streptomyces</taxon>
    </lineage>
</organism>
<feature type="compositionally biased region" description="Basic and acidic residues" evidence="4">
    <location>
        <begin position="73"/>
        <end position="87"/>
    </location>
</feature>
<evidence type="ECO:0000256" key="4">
    <source>
        <dbReference type="SAM" id="MobiDB-lite"/>
    </source>
</evidence>
<keyword evidence="2" id="KW-0238">DNA-binding</keyword>
<dbReference type="InterPro" id="IPR036390">
    <property type="entry name" value="WH_DNA-bd_sf"/>
</dbReference>
<evidence type="ECO:0000256" key="3">
    <source>
        <dbReference type="ARBA" id="ARBA00023163"/>
    </source>
</evidence>